<comment type="caution">
    <text evidence="1">The sequence shown here is derived from an EMBL/GenBank/DDBJ whole genome shotgun (WGS) entry which is preliminary data.</text>
</comment>
<dbReference type="RefSeq" id="WP_194215168.1">
    <property type="nucleotide sequence ID" value="NZ_CP061205.1"/>
</dbReference>
<keyword evidence="2" id="KW-1185">Reference proteome</keyword>
<evidence type="ECO:0000313" key="1">
    <source>
        <dbReference type="EMBL" id="MFC3051696.1"/>
    </source>
</evidence>
<protein>
    <submittedName>
        <fullName evidence="1">Uncharacterized protein</fullName>
    </submittedName>
</protein>
<accession>A0ABV7D3U8</accession>
<dbReference type="Proteomes" id="UP001595444">
    <property type="component" value="Unassembled WGS sequence"/>
</dbReference>
<organism evidence="1 2">
    <name type="scientific">Kordiimonas pumila</name>
    <dbReference type="NCBI Taxonomy" id="2161677"/>
    <lineage>
        <taxon>Bacteria</taxon>
        <taxon>Pseudomonadati</taxon>
        <taxon>Pseudomonadota</taxon>
        <taxon>Alphaproteobacteria</taxon>
        <taxon>Kordiimonadales</taxon>
        <taxon>Kordiimonadaceae</taxon>
        <taxon>Kordiimonas</taxon>
    </lineage>
</organism>
<gene>
    <name evidence="1" type="ORF">ACFOKA_07260</name>
</gene>
<proteinExistence type="predicted"/>
<name>A0ABV7D3U8_9PROT</name>
<sequence length="616" mass="65788">MSRPSLLVFGVLPPLTGPATALTVQTAFYLHYHKLADVTLVISDHAPPPTGIPNDIPVLRERELGSQQAAFQNTPRLYVLDDSYQGIFTLKLLKRFPGTVLVPNESMHGLLRAYMETLPEWPDNYTGWLESRLGKAGTIMGAALTRFGRESEVIQNDIPALDNISSHVLDLPFPFMGSTVLPTPLSQKNHTVTDTAKRVISFGAPTATATAVQDLNLLGLTVQHIALTGTEIEVAHLVSTADIVVIAAQGTQAPPALTAALRAGKAIIAAGRWAAHMPANSRLNLTGNLTHHSLASAIGAIIASPLGGWLKEGSKAYAEQSLIDSLHKKATKQLLTAPKKPLVLDVVTIAKQIIEPVLNQPAASSPTVSTSAVSISVTGPAALIGTVPPRSVIKQLYPGIDAAKSPAFATPELAVALEEATGKPACLVLPRLGYETPLVKSNTSPLSSTREAYDWPDIKSRLKVALPAISFGCALDNSFPADPVGEVKLSLQFPRYQARKRHKETSGYIEEAGCFWHLMVPENRIECLLMPGVSGQFTLSLPKAAACALLITSKSTTEIVTHTAQARLVTDQAALLRFGIQALDPETYAPLPLSGLQQILAITPLQVRYESVMVGL</sequence>
<dbReference type="EMBL" id="JBHRSL010000004">
    <property type="protein sequence ID" value="MFC3051696.1"/>
    <property type="molecule type" value="Genomic_DNA"/>
</dbReference>
<evidence type="ECO:0000313" key="2">
    <source>
        <dbReference type="Proteomes" id="UP001595444"/>
    </source>
</evidence>
<reference evidence="2" key="1">
    <citation type="journal article" date="2019" name="Int. J. Syst. Evol. Microbiol.">
        <title>The Global Catalogue of Microorganisms (GCM) 10K type strain sequencing project: providing services to taxonomists for standard genome sequencing and annotation.</title>
        <authorList>
            <consortium name="The Broad Institute Genomics Platform"/>
            <consortium name="The Broad Institute Genome Sequencing Center for Infectious Disease"/>
            <person name="Wu L."/>
            <person name="Ma J."/>
        </authorList>
    </citation>
    <scope>NUCLEOTIDE SEQUENCE [LARGE SCALE GENOMIC DNA]</scope>
    <source>
        <strain evidence="2">KCTC 62164</strain>
    </source>
</reference>